<organism evidence="2 3">
    <name type="scientific">Candidatus Accumulibacter affinis</name>
    <dbReference type="NCBI Taxonomy" id="2954384"/>
    <lineage>
        <taxon>Bacteria</taxon>
        <taxon>Pseudomonadati</taxon>
        <taxon>Pseudomonadota</taxon>
        <taxon>Betaproteobacteria</taxon>
        <taxon>Candidatus Accumulibacter</taxon>
    </lineage>
</organism>
<feature type="chain" id="PRO_5037390375" evidence="1">
    <location>
        <begin position="19"/>
        <end position="177"/>
    </location>
</feature>
<protein>
    <submittedName>
        <fullName evidence="2">Uncharacterized protein</fullName>
    </submittedName>
</protein>
<comment type="caution">
    <text evidence="2">The sequence shown here is derived from an EMBL/GenBank/DDBJ whole genome shotgun (WGS) entry which is preliminary data.</text>
</comment>
<gene>
    <name evidence="2" type="ORF">IPK02_14690</name>
</gene>
<sequence>MQQPFLLSCLLAAVVAGASGCASKPSGSLTTDPGMAAALPPLDVNLVLDAAAGASNSSSQPTSSAPTLGDPWPRQVALADATALVYLPQISAWKGNQLTFRAAVAIKTSGSNEETFGVIWGNARTGVDRLTRTVTLDELTLTQARFPTVADHGREYLRQLRSRLPTVMATMSLDLFT</sequence>
<feature type="signal peptide" evidence="1">
    <location>
        <begin position="1"/>
        <end position="18"/>
    </location>
</feature>
<dbReference type="Proteomes" id="UP000706151">
    <property type="component" value="Unassembled WGS sequence"/>
</dbReference>
<proteinExistence type="predicted"/>
<reference evidence="2 3" key="1">
    <citation type="submission" date="2020-10" db="EMBL/GenBank/DDBJ databases">
        <title>Connecting structure to function with the recovery of over 1000 high-quality activated sludge metagenome-assembled genomes encoding full-length rRNA genes using long-read sequencing.</title>
        <authorList>
            <person name="Singleton C.M."/>
            <person name="Petriglieri F."/>
            <person name="Kristensen J.M."/>
            <person name="Kirkegaard R.H."/>
            <person name="Michaelsen T.Y."/>
            <person name="Andersen M.H."/>
            <person name="Karst S.M."/>
            <person name="Dueholm M.S."/>
            <person name="Nielsen P.H."/>
            <person name="Albertsen M."/>
        </authorList>
    </citation>
    <scope>NUCLEOTIDE SEQUENCE [LARGE SCALE GENOMIC DNA]</scope>
    <source>
        <strain evidence="2">Fred_18-Q3-R57-64_BAT3C.720</strain>
    </source>
</reference>
<dbReference type="AlphaFoldDB" id="A0A935TC76"/>
<dbReference type="EMBL" id="JADJOT010000009">
    <property type="protein sequence ID" value="MBK7955089.1"/>
    <property type="molecule type" value="Genomic_DNA"/>
</dbReference>
<evidence type="ECO:0000313" key="3">
    <source>
        <dbReference type="Proteomes" id="UP000706151"/>
    </source>
</evidence>
<accession>A0A935TC76</accession>
<evidence type="ECO:0000256" key="1">
    <source>
        <dbReference type="SAM" id="SignalP"/>
    </source>
</evidence>
<name>A0A935TC76_9PROT</name>
<evidence type="ECO:0000313" key="2">
    <source>
        <dbReference type="EMBL" id="MBK7955089.1"/>
    </source>
</evidence>
<keyword evidence="1" id="KW-0732">Signal</keyword>